<evidence type="ECO:0000256" key="2">
    <source>
        <dbReference type="ARBA" id="ARBA00004202"/>
    </source>
</evidence>
<keyword evidence="7" id="KW-0547">Nucleotide-binding</keyword>
<dbReference type="InterPro" id="IPR050388">
    <property type="entry name" value="ABC_Ni/Peptide_Import"/>
</dbReference>
<keyword evidence="9 11" id="KW-1133">Transmembrane helix</keyword>
<evidence type="ECO:0000256" key="4">
    <source>
        <dbReference type="ARBA" id="ARBA00022448"/>
    </source>
</evidence>
<evidence type="ECO:0000256" key="6">
    <source>
        <dbReference type="ARBA" id="ARBA00022692"/>
    </source>
</evidence>
<dbReference type="InterPro" id="IPR000515">
    <property type="entry name" value="MetI-like"/>
</dbReference>
<dbReference type="PANTHER" id="PTHR43297:SF2">
    <property type="entry name" value="DIPEPTIDE TRANSPORT ATP-BINDING PROTEIN DPPD"/>
    <property type="match status" value="1"/>
</dbReference>
<evidence type="ECO:0000256" key="11">
    <source>
        <dbReference type="RuleBase" id="RU363032"/>
    </source>
</evidence>
<evidence type="ECO:0000256" key="10">
    <source>
        <dbReference type="ARBA" id="ARBA00023136"/>
    </source>
</evidence>
<evidence type="ECO:0000256" key="9">
    <source>
        <dbReference type="ARBA" id="ARBA00022989"/>
    </source>
</evidence>
<gene>
    <name evidence="15" type="ORF">J2T23_000520</name>
</gene>
<evidence type="ECO:0000256" key="7">
    <source>
        <dbReference type="ARBA" id="ARBA00022741"/>
    </source>
</evidence>
<feature type="domain" description="ABC transporter" evidence="13">
    <location>
        <begin position="324"/>
        <end position="574"/>
    </location>
</feature>
<dbReference type="AlphaFoldDB" id="A0AAJ1SQ80"/>
<feature type="transmembrane region" description="Helical" evidence="11">
    <location>
        <begin position="128"/>
        <end position="147"/>
    </location>
</feature>
<feature type="transmembrane region" description="Helical" evidence="11">
    <location>
        <begin position="94"/>
        <end position="116"/>
    </location>
</feature>
<comment type="similarity">
    <text evidence="3">Belongs to the ABC transporter superfamily.</text>
</comment>
<dbReference type="Pfam" id="PF00528">
    <property type="entry name" value="BPD_transp_1"/>
    <property type="match status" value="1"/>
</dbReference>
<protein>
    <submittedName>
        <fullName evidence="15">ABC-type dipeptide/oligopeptide/nickel transport system ATPase component/ABC-type dipeptide/oligopeptide/nickel transport system permease subunit</fullName>
    </submittedName>
</protein>
<name>A0AAJ1SQ80_9MICC</name>
<dbReference type="Gene3D" id="3.40.50.300">
    <property type="entry name" value="P-loop containing nucleotide triphosphate hydrolases"/>
    <property type="match status" value="1"/>
</dbReference>
<dbReference type="GO" id="GO:0005886">
    <property type="term" value="C:plasma membrane"/>
    <property type="evidence" value="ECO:0007669"/>
    <property type="project" value="UniProtKB-SubCell"/>
</dbReference>
<dbReference type="CDD" id="cd03257">
    <property type="entry name" value="ABC_NikE_OppD_transporters"/>
    <property type="match status" value="1"/>
</dbReference>
<keyword evidence="6 11" id="KW-0812">Transmembrane</keyword>
<dbReference type="PROSITE" id="PS50928">
    <property type="entry name" value="ABC_TM1"/>
    <property type="match status" value="1"/>
</dbReference>
<proteinExistence type="inferred from homology"/>
<feature type="transmembrane region" description="Helical" evidence="11">
    <location>
        <begin position="260"/>
        <end position="281"/>
    </location>
</feature>
<feature type="region of interest" description="Disordered" evidence="12">
    <location>
        <begin position="581"/>
        <end position="609"/>
    </location>
</feature>
<dbReference type="GO" id="GO:0016887">
    <property type="term" value="F:ATP hydrolysis activity"/>
    <property type="evidence" value="ECO:0007669"/>
    <property type="project" value="InterPro"/>
</dbReference>
<keyword evidence="5" id="KW-1003">Cell membrane</keyword>
<dbReference type="RefSeq" id="WP_307356840.1">
    <property type="nucleotide sequence ID" value="NZ_JAUSTB010000001.1"/>
</dbReference>
<feature type="domain" description="ABC transmembrane type-1" evidence="14">
    <location>
        <begin position="90"/>
        <end position="282"/>
    </location>
</feature>
<dbReference type="Pfam" id="PF12911">
    <property type="entry name" value="OppC_N"/>
    <property type="match status" value="1"/>
</dbReference>
<dbReference type="InterPro" id="IPR003439">
    <property type="entry name" value="ABC_transporter-like_ATP-bd"/>
</dbReference>
<comment type="subcellular location">
    <subcellularLocation>
        <location evidence="11">Cell membrane</location>
        <topology evidence="11">Multi-pass membrane protein</topology>
    </subcellularLocation>
    <subcellularLocation>
        <location evidence="2">Cell membrane</location>
        <topology evidence="2">Peripheral membrane protein</topology>
    </subcellularLocation>
    <subcellularLocation>
        <location evidence="1">Membrane</location>
        <topology evidence="1">Multi-pass membrane protein</topology>
    </subcellularLocation>
</comment>
<evidence type="ECO:0000256" key="12">
    <source>
        <dbReference type="SAM" id="MobiDB-lite"/>
    </source>
</evidence>
<dbReference type="FunFam" id="3.40.50.300:FF:000016">
    <property type="entry name" value="Oligopeptide ABC transporter ATP-binding component"/>
    <property type="match status" value="1"/>
</dbReference>
<dbReference type="PANTHER" id="PTHR43297">
    <property type="entry name" value="OLIGOPEPTIDE TRANSPORT ATP-BINDING PROTEIN APPD"/>
    <property type="match status" value="1"/>
</dbReference>
<evidence type="ECO:0000256" key="3">
    <source>
        <dbReference type="ARBA" id="ARBA00005417"/>
    </source>
</evidence>
<comment type="similarity">
    <text evidence="11">Belongs to the binding-protein-dependent transport system permease family.</text>
</comment>
<evidence type="ECO:0000313" key="16">
    <source>
        <dbReference type="Proteomes" id="UP001239267"/>
    </source>
</evidence>
<feature type="region of interest" description="Disordered" evidence="12">
    <location>
        <begin position="292"/>
        <end position="315"/>
    </location>
</feature>
<dbReference type="EMBL" id="JAUSTB010000001">
    <property type="protein sequence ID" value="MDQ0144646.1"/>
    <property type="molecule type" value="Genomic_DNA"/>
</dbReference>
<dbReference type="InterPro" id="IPR003593">
    <property type="entry name" value="AAA+_ATPase"/>
</dbReference>
<keyword evidence="10 11" id="KW-0472">Membrane</keyword>
<keyword evidence="8" id="KW-0067">ATP-binding</keyword>
<sequence length="609" mass="65076">MTLPTEVPTAVEDVAPRSGVVRRFLRNPLGLASAIILALIIIAAVLVPVLGLPDPNAVNLRDAMKPPSPQHLLGADSSGRDILSRLLWGSRINLLGAALAVVIALIIGVSAGLIAGYYGGWFDSISSWFNNFTMALPGIVVLLAVRAVVGPSVWIAMAVFGVLLFPGFFRVVRGAVQTVRSELYVDAARVSGLSDFRIIGRHILTVVRAPVIIQIARLLSIAIAIQAGLEFLGVSDSSTASWGSMLNDGFRKITLNPILILWPALAVGLVCMALVLFANAVRDALEDRGKQGNIPRRARKATDAAHPQEQATSAGALQPESALLSVAGLKVAYGYGRTEKEVVHGVTFHVEQGEVLGLVGESGSGKTQTAFSILGLLPEGGHVSAGSILFDGQELTSLSETQRASLRGTDIAYIPQEPMSNLDPAFRIGYQLTIPLRKRLGISKEEATRRALALLARVGIVDPEKVFKSYPHEISGGMAQRVLIAGAVSCNPRLLIADEPTTALDVTVQAEVLDLLRDLQRETGMAVIMVTHNFGVVADICDRVAVMQAGRIVEIDDVDRILSQPSQDYTRRLLDSMLEDGPVRPYPFEDASSTDNTPVELPVSAEAKE</sequence>
<dbReference type="InterPro" id="IPR025966">
    <property type="entry name" value="OppC_N"/>
</dbReference>
<feature type="transmembrane region" description="Helical" evidence="11">
    <location>
        <begin position="153"/>
        <end position="172"/>
    </location>
</feature>
<dbReference type="InterPro" id="IPR027417">
    <property type="entry name" value="P-loop_NTPase"/>
</dbReference>
<keyword evidence="16" id="KW-1185">Reference proteome</keyword>
<evidence type="ECO:0000256" key="1">
    <source>
        <dbReference type="ARBA" id="ARBA00004141"/>
    </source>
</evidence>
<dbReference type="Gene3D" id="1.10.3720.10">
    <property type="entry name" value="MetI-like"/>
    <property type="match status" value="1"/>
</dbReference>
<dbReference type="Pfam" id="PF00005">
    <property type="entry name" value="ABC_tran"/>
    <property type="match status" value="1"/>
</dbReference>
<reference evidence="15 16" key="1">
    <citation type="submission" date="2023-07" db="EMBL/GenBank/DDBJ databases">
        <title>Sorghum-associated microbial communities from plants grown in Nebraska, USA.</title>
        <authorList>
            <person name="Schachtman D."/>
        </authorList>
    </citation>
    <scope>NUCLEOTIDE SEQUENCE [LARGE SCALE GENOMIC DNA]</scope>
    <source>
        <strain evidence="15 16">DS1001</strain>
    </source>
</reference>
<dbReference type="SUPFAM" id="SSF161098">
    <property type="entry name" value="MetI-like"/>
    <property type="match status" value="1"/>
</dbReference>
<dbReference type="PROSITE" id="PS50893">
    <property type="entry name" value="ABC_TRANSPORTER_2"/>
    <property type="match status" value="1"/>
</dbReference>
<dbReference type="Proteomes" id="UP001239267">
    <property type="component" value="Unassembled WGS sequence"/>
</dbReference>
<dbReference type="GO" id="GO:0005524">
    <property type="term" value="F:ATP binding"/>
    <property type="evidence" value="ECO:0007669"/>
    <property type="project" value="UniProtKB-KW"/>
</dbReference>
<dbReference type="InterPro" id="IPR035906">
    <property type="entry name" value="MetI-like_sf"/>
</dbReference>
<dbReference type="SUPFAM" id="SSF52540">
    <property type="entry name" value="P-loop containing nucleoside triphosphate hydrolases"/>
    <property type="match status" value="1"/>
</dbReference>
<feature type="transmembrane region" description="Helical" evidence="11">
    <location>
        <begin position="29"/>
        <end position="51"/>
    </location>
</feature>
<evidence type="ECO:0000259" key="13">
    <source>
        <dbReference type="PROSITE" id="PS50893"/>
    </source>
</evidence>
<dbReference type="SMART" id="SM00382">
    <property type="entry name" value="AAA"/>
    <property type="match status" value="1"/>
</dbReference>
<comment type="caution">
    <text evidence="15">The sequence shown here is derived from an EMBL/GenBank/DDBJ whole genome shotgun (WGS) entry which is preliminary data.</text>
</comment>
<dbReference type="InterPro" id="IPR017871">
    <property type="entry name" value="ABC_transporter-like_CS"/>
</dbReference>
<organism evidence="15 16">
    <name type="scientific">Pseudarthrobacter niigatensis</name>
    <dbReference type="NCBI Taxonomy" id="369935"/>
    <lineage>
        <taxon>Bacteria</taxon>
        <taxon>Bacillati</taxon>
        <taxon>Actinomycetota</taxon>
        <taxon>Actinomycetes</taxon>
        <taxon>Micrococcales</taxon>
        <taxon>Micrococcaceae</taxon>
        <taxon>Pseudarthrobacter</taxon>
    </lineage>
</organism>
<evidence type="ECO:0000256" key="8">
    <source>
        <dbReference type="ARBA" id="ARBA00022840"/>
    </source>
</evidence>
<dbReference type="PROSITE" id="PS00211">
    <property type="entry name" value="ABC_TRANSPORTER_1"/>
    <property type="match status" value="1"/>
</dbReference>
<dbReference type="GO" id="GO:0055085">
    <property type="term" value="P:transmembrane transport"/>
    <property type="evidence" value="ECO:0007669"/>
    <property type="project" value="InterPro"/>
</dbReference>
<evidence type="ECO:0000256" key="5">
    <source>
        <dbReference type="ARBA" id="ARBA00022475"/>
    </source>
</evidence>
<evidence type="ECO:0000313" key="15">
    <source>
        <dbReference type="EMBL" id="MDQ0144646.1"/>
    </source>
</evidence>
<accession>A0AAJ1SQ80</accession>
<dbReference type="CDD" id="cd06261">
    <property type="entry name" value="TM_PBP2"/>
    <property type="match status" value="1"/>
</dbReference>
<keyword evidence="4 11" id="KW-0813">Transport</keyword>
<evidence type="ECO:0000259" key="14">
    <source>
        <dbReference type="PROSITE" id="PS50928"/>
    </source>
</evidence>